<protein>
    <recommendedName>
        <fullName evidence="2">DUF2815 family protein</fullName>
    </recommendedName>
</protein>
<accession>A0A6J5LFF2</accession>
<dbReference type="Gene3D" id="2.40.50.140">
    <property type="entry name" value="Nucleic acid-binding proteins"/>
    <property type="match status" value="1"/>
</dbReference>
<name>A0A6J5LFF2_9CAUD</name>
<dbReference type="InterPro" id="IPR022595">
    <property type="entry name" value="Enc34_ssDNA-bd"/>
</dbReference>
<dbReference type="InterPro" id="IPR012340">
    <property type="entry name" value="NA-bd_OB-fold"/>
</dbReference>
<proteinExistence type="predicted"/>
<dbReference type="SUPFAM" id="SSF50249">
    <property type="entry name" value="Nucleic acid-binding proteins"/>
    <property type="match status" value="1"/>
</dbReference>
<evidence type="ECO:0008006" key="2">
    <source>
        <dbReference type="Google" id="ProtNLM"/>
    </source>
</evidence>
<organism evidence="1">
    <name type="scientific">uncultured Caudovirales phage</name>
    <dbReference type="NCBI Taxonomy" id="2100421"/>
    <lineage>
        <taxon>Viruses</taxon>
        <taxon>Duplodnaviria</taxon>
        <taxon>Heunggongvirae</taxon>
        <taxon>Uroviricota</taxon>
        <taxon>Caudoviricetes</taxon>
        <taxon>Peduoviridae</taxon>
        <taxon>Maltschvirus</taxon>
        <taxon>Maltschvirus maltsch</taxon>
    </lineage>
</organism>
<dbReference type="EMBL" id="LR796253">
    <property type="protein sequence ID" value="CAB4131807.1"/>
    <property type="molecule type" value="Genomic_DNA"/>
</dbReference>
<evidence type="ECO:0000313" key="1">
    <source>
        <dbReference type="EMBL" id="CAB4131807.1"/>
    </source>
</evidence>
<dbReference type="Pfam" id="PF10991">
    <property type="entry name" value="Enc34_ssDNA-bd"/>
    <property type="match status" value="1"/>
</dbReference>
<sequence>MKVKLNSVRLSFPQLFEAKTVNGEGKPAFSAAFLISPKDPQIKVITDAIDAVAKEKWGAKADAMLKTIRAADKTCLHSGDLKANYDGFEGMMYVSARNSIKPLVIDVNKTPLTAQDGKPYAGCYVNASIELWVQDNNYGKRINATLMGVQFYKDGESFAGGGVADTDDFEDLSVEDLV</sequence>
<gene>
    <name evidence="1" type="ORF">UFOVP125_17</name>
</gene>
<reference evidence="1" key="1">
    <citation type="submission" date="2020-04" db="EMBL/GenBank/DDBJ databases">
        <authorList>
            <person name="Chiriac C."/>
            <person name="Salcher M."/>
            <person name="Ghai R."/>
            <person name="Kavagutti S V."/>
        </authorList>
    </citation>
    <scope>NUCLEOTIDE SEQUENCE</scope>
</reference>